<name>A0AAN9AN81_9CAEN</name>
<proteinExistence type="predicted"/>
<comment type="caution">
    <text evidence="2">The sequence shown here is derived from an EMBL/GenBank/DDBJ whole genome shotgun (WGS) entry which is preliminary data.</text>
</comment>
<dbReference type="PROSITE" id="PS51269">
    <property type="entry name" value="COMM"/>
    <property type="match status" value="1"/>
</dbReference>
<dbReference type="EMBL" id="JBAMIC010000024">
    <property type="protein sequence ID" value="KAK7089961.1"/>
    <property type="molecule type" value="Genomic_DNA"/>
</dbReference>
<dbReference type="AlphaFoldDB" id="A0AAN9AN81"/>
<evidence type="ECO:0000313" key="2">
    <source>
        <dbReference type="EMBL" id="KAK7089961.1"/>
    </source>
</evidence>
<sequence length="199" mass="22862">MLLVLEDSHKKHLAFLSQVDVDVVREFCRISMEFIRKGSNPKVYQSAAQKLGVEAQTVQHGVEGMMYLLSESSKLMLSEIDFQDSIITLGFSEELCSLLLELYLANRNEIRAILSHMSMDLPHYHSLQWRFDVQIASRSLHHQTTPQVLLKLETKDGETMDTHLLQTDPVNLLHLTQVLDAALQEMKSPYCRRIARNIK</sequence>
<protein>
    <recommendedName>
        <fullName evidence="1">COMM domain-containing protein</fullName>
    </recommendedName>
</protein>
<feature type="domain" description="COMM" evidence="1">
    <location>
        <begin position="123"/>
        <end position="190"/>
    </location>
</feature>
<evidence type="ECO:0000313" key="3">
    <source>
        <dbReference type="Proteomes" id="UP001374579"/>
    </source>
</evidence>
<dbReference type="Proteomes" id="UP001374579">
    <property type="component" value="Unassembled WGS sequence"/>
</dbReference>
<reference evidence="2 3" key="1">
    <citation type="submission" date="2024-02" db="EMBL/GenBank/DDBJ databases">
        <title>Chromosome-scale genome assembly of the rough periwinkle Littorina saxatilis.</title>
        <authorList>
            <person name="De Jode A."/>
            <person name="Faria R."/>
            <person name="Formenti G."/>
            <person name="Sims Y."/>
            <person name="Smith T.P."/>
            <person name="Tracey A."/>
            <person name="Wood J.M.D."/>
            <person name="Zagrodzka Z.B."/>
            <person name="Johannesson K."/>
            <person name="Butlin R.K."/>
            <person name="Leder E.H."/>
        </authorList>
    </citation>
    <scope>NUCLEOTIDE SEQUENCE [LARGE SCALE GENOMIC DNA]</scope>
    <source>
        <strain evidence="2">Snail1</strain>
        <tissue evidence="2">Muscle</tissue>
    </source>
</reference>
<evidence type="ECO:0000259" key="1">
    <source>
        <dbReference type="PROSITE" id="PS51269"/>
    </source>
</evidence>
<gene>
    <name evidence="2" type="ORF">V1264_009834</name>
</gene>
<keyword evidence="3" id="KW-1185">Reference proteome</keyword>
<accession>A0AAN9AN81</accession>
<dbReference type="Pfam" id="PF07258">
    <property type="entry name" value="COMM_domain"/>
    <property type="match status" value="1"/>
</dbReference>
<organism evidence="2 3">
    <name type="scientific">Littorina saxatilis</name>
    <dbReference type="NCBI Taxonomy" id="31220"/>
    <lineage>
        <taxon>Eukaryota</taxon>
        <taxon>Metazoa</taxon>
        <taxon>Spiralia</taxon>
        <taxon>Lophotrochozoa</taxon>
        <taxon>Mollusca</taxon>
        <taxon>Gastropoda</taxon>
        <taxon>Caenogastropoda</taxon>
        <taxon>Littorinimorpha</taxon>
        <taxon>Littorinoidea</taxon>
        <taxon>Littorinidae</taxon>
        <taxon>Littorina</taxon>
    </lineage>
</organism>
<dbReference type="PANTHER" id="PTHR15857">
    <property type="entry name" value="COMM DOMAIN CONTAINING PROTEIN 2"/>
    <property type="match status" value="1"/>
</dbReference>
<dbReference type="InterPro" id="IPR037354">
    <property type="entry name" value="Commd2"/>
</dbReference>
<dbReference type="CDD" id="cd04750">
    <property type="entry name" value="Commd2"/>
    <property type="match status" value="1"/>
</dbReference>
<dbReference type="Pfam" id="PF21672">
    <property type="entry name" value="COMM_HN"/>
    <property type="match status" value="1"/>
</dbReference>
<dbReference type="PANTHER" id="PTHR15857:SF0">
    <property type="entry name" value="COMM DOMAIN-CONTAINING PROTEIN 2"/>
    <property type="match status" value="1"/>
</dbReference>
<dbReference type="InterPro" id="IPR017920">
    <property type="entry name" value="COMM"/>
</dbReference>